<name>A0A0V0HBL5_SOLCH</name>
<protein>
    <submittedName>
        <fullName evidence="1">Putative ovule protein</fullName>
    </submittedName>
</protein>
<proteinExistence type="predicted"/>
<accession>A0A0V0HBL5</accession>
<reference evidence="1" key="1">
    <citation type="submission" date="2015-12" db="EMBL/GenBank/DDBJ databases">
        <title>Gene expression during late stages of embryo sac development: a critical building block for successful pollen-pistil interactions.</title>
        <authorList>
            <person name="Liu Y."/>
            <person name="Joly V."/>
            <person name="Sabar M."/>
            <person name="Matton D.P."/>
        </authorList>
    </citation>
    <scope>NUCLEOTIDE SEQUENCE</scope>
</reference>
<dbReference type="EMBL" id="GEDG01022579">
    <property type="protein sequence ID" value="JAP17399.1"/>
    <property type="molecule type" value="Transcribed_RNA"/>
</dbReference>
<evidence type="ECO:0000313" key="1">
    <source>
        <dbReference type="EMBL" id="JAP17399.1"/>
    </source>
</evidence>
<dbReference type="AlphaFoldDB" id="A0A0V0HBL5"/>
<sequence>MSDFIKDPKNIDVLRAKILIMEVNSLISTPAKNVPRLKHDAQFPRLVVAIFSSLERIFSE</sequence>
<organism evidence="1">
    <name type="scientific">Solanum chacoense</name>
    <name type="common">Chaco potato</name>
    <dbReference type="NCBI Taxonomy" id="4108"/>
    <lineage>
        <taxon>Eukaryota</taxon>
        <taxon>Viridiplantae</taxon>
        <taxon>Streptophyta</taxon>
        <taxon>Embryophyta</taxon>
        <taxon>Tracheophyta</taxon>
        <taxon>Spermatophyta</taxon>
        <taxon>Magnoliopsida</taxon>
        <taxon>eudicotyledons</taxon>
        <taxon>Gunneridae</taxon>
        <taxon>Pentapetalae</taxon>
        <taxon>asterids</taxon>
        <taxon>lamiids</taxon>
        <taxon>Solanales</taxon>
        <taxon>Solanaceae</taxon>
        <taxon>Solanoideae</taxon>
        <taxon>Solaneae</taxon>
        <taxon>Solanum</taxon>
    </lineage>
</organism>